<comment type="caution">
    <text evidence="1">The sequence shown here is derived from an EMBL/GenBank/DDBJ whole genome shotgun (WGS) entry which is preliminary data.</text>
</comment>
<accession>A0A080LRY2</accession>
<sequence>MGLLMQLAQVFMSPGQDFVGFLKKDFDQLGIDFLGGGLCELDGFCRWRGSFRCLRLELRHGRVNLLCGVTASSQRREYMFGLLPEFLVGDQIGIFLQGRQILSELLAQPGIAGLLLEGHQQGVRIALLLLQFLLDACCRVVHLADHGRLHLADESREIACAVLHGIDEETNQRQLLGNAFEVGHSRYVVRFREACDVFRTLLQNGHCIIVAHHGKRTDDLSQRGFQSVQIGTFFGIAEKAIENLLDLCEVVGNLPGDLGNEHPFLCQA</sequence>
<dbReference type="AlphaFoldDB" id="A0A080LRY2"/>
<protein>
    <submittedName>
        <fullName evidence="1">Uncharacterized protein</fullName>
    </submittedName>
</protein>
<name>A0A080LRY2_9PROT</name>
<dbReference type="Proteomes" id="UP000020077">
    <property type="component" value="Unassembled WGS sequence"/>
</dbReference>
<proteinExistence type="predicted"/>
<evidence type="ECO:0000313" key="1">
    <source>
        <dbReference type="EMBL" id="KFB71036.1"/>
    </source>
</evidence>
<reference evidence="1 2" key="1">
    <citation type="submission" date="2014-02" db="EMBL/GenBank/DDBJ databases">
        <title>Expanding our view of genomic diversity in Candidatus Accumulibacter clades.</title>
        <authorList>
            <person name="Skennerton C.T."/>
            <person name="Barr J.J."/>
            <person name="Slater F.R."/>
            <person name="Bond P.L."/>
            <person name="Tyson G.W."/>
        </authorList>
    </citation>
    <scope>NUCLEOTIDE SEQUENCE [LARGE SCALE GENOMIC DNA]</scope>
    <source>
        <strain evidence="2">BA-91</strain>
    </source>
</reference>
<organism evidence="1 2">
    <name type="scientific">Candidatus Accumulibacter phosphatis</name>
    <dbReference type="NCBI Taxonomy" id="327160"/>
    <lineage>
        <taxon>Bacteria</taxon>
        <taxon>Pseudomonadati</taxon>
        <taxon>Pseudomonadota</taxon>
        <taxon>Betaproteobacteria</taxon>
        <taxon>Candidatus Accumulibacter</taxon>
    </lineage>
</organism>
<dbReference type="EMBL" id="JDVG02000605">
    <property type="protein sequence ID" value="KFB71036.1"/>
    <property type="molecule type" value="Genomic_DNA"/>
</dbReference>
<gene>
    <name evidence="1" type="ORF">AW09_003852</name>
</gene>
<evidence type="ECO:0000313" key="2">
    <source>
        <dbReference type="Proteomes" id="UP000020077"/>
    </source>
</evidence>